<dbReference type="Pfam" id="PF00391">
    <property type="entry name" value="PEP-utilizers"/>
    <property type="match status" value="1"/>
</dbReference>
<dbReference type="Pfam" id="PF01326">
    <property type="entry name" value="PPDK_N"/>
    <property type="match status" value="1"/>
</dbReference>
<proteinExistence type="predicted"/>
<dbReference type="PANTHER" id="PTHR43615:SF1">
    <property type="entry name" value="PPDK_N DOMAIN-CONTAINING PROTEIN"/>
    <property type="match status" value="1"/>
</dbReference>
<dbReference type="EC" id="2.7.9.2" evidence="3"/>
<dbReference type="EMBL" id="JAUJWU010000003">
    <property type="protein sequence ID" value="MDN7246404.1"/>
    <property type="molecule type" value="Genomic_DNA"/>
</dbReference>
<dbReference type="GO" id="GO:0008986">
    <property type="term" value="F:pyruvate, water dikinase activity"/>
    <property type="evidence" value="ECO:0007669"/>
    <property type="project" value="UniProtKB-EC"/>
</dbReference>
<keyword evidence="3" id="KW-0808">Transferase</keyword>
<evidence type="ECO:0000259" key="2">
    <source>
        <dbReference type="Pfam" id="PF01326"/>
    </source>
</evidence>
<dbReference type="PANTHER" id="PTHR43615">
    <property type="entry name" value="PHOSPHOENOLPYRUVATE SYNTHASE-RELATED"/>
    <property type="match status" value="1"/>
</dbReference>
<feature type="domain" description="PEP-utilising enzyme mobile" evidence="1">
    <location>
        <begin position="794"/>
        <end position="865"/>
    </location>
</feature>
<dbReference type="NCBIfam" id="NF004878">
    <property type="entry name" value="PRK06241.1-3"/>
    <property type="match status" value="1"/>
</dbReference>
<dbReference type="Gene3D" id="3.30.1490.20">
    <property type="entry name" value="ATP-grasp fold, A domain"/>
    <property type="match status" value="1"/>
</dbReference>
<evidence type="ECO:0000313" key="4">
    <source>
        <dbReference type="Proteomes" id="UP001172142"/>
    </source>
</evidence>
<dbReference type="Gene3D" id="3.30.470.20">
    <property type="entry name" value="ATP-grasp fold, B domain"/>
    <property type="match status" value="1"/>
</dbReference>
<dbReference type="InterPro" id="IPR036637">
    <property type="entry name" value="Phosphohistidine_dom_sf"/>
</dbReference>
<name>A0ABT8NET4_9BACL</name>
<dbReference type="NCBIfam" id="NF004879">
    <property type="entry name" value="PRK06241.1-4"/>
    <property type="match status" value="1"/>
</dbReference>
<dbReference type="NCBIfam" id="NF041857">
    <property type="entry name" value="RIF_Ptrans_rph"/>
    <property type="match status" value="1"/>
</dbReference>
<reference evidence="3 4" key="1">
    <citation type="submission" date="2023-07" db="EMBL/GenBank/DDBJ databases">
        <title>Novel species in genus Planococcus.</title>
        <authorList>
            <person name="Ning S."/>
        </authorList>
    </citation>
    <scope>NUCLEOTIDE SEQUENCE [LARGE SCALE GENOMIC DNA]</scope>
    <source>
        <strain evidence="3 4">N017</strain>
    </source>
</reference>
<evidence type="ECO:0000313" key="3">
    <source>
        <dbReference type="EMBL" id="MDN7246404.1"/>
    </source>
</evidence>
<accession>A0ABT8NET4</accession>
<gene>
    <name evidence="3" type="primary">ppsA</name>
    <name evidence="3" type="ORF">QWY13_12985</name>
</gene>
<dbReference type="InterPro" id="IPR013815">
    <property type="entry name" value="ATP_grasp_subdomain_1"/>
</dbReference>
<dbReference type="SUPFAM" id="SSF52009">
    <property type="entry name" value="Phosphohistidine domain"/>
    <property type="match status" value="1"/>
</dbReference>
<dbReference type="SUPFAM" id="SSF56059">
    <property type="entry name" value="Glutathione synthetase ATP-binding domain-like"/>
    <property type="match status" value="1"/>
</dbReference>
<dbReference type="InterPro" id="IPR051549">
    <property type="entry name" value="PEP_Utilizing_Enz"/>
</dbReference>
<dbReference type="Gene3D" id="3.50.30.10">
    <property type="entry name" value="Phosphohistidine domain"/>
    <property type="match status" value="1"/>
</dbReference>
<protein>
    <submittedName>
        <fullName evidence="3">Phosphoenolpyruvate synthase</fullName>
        <ecNumber evidence="3">2.7.9.2</ecNumber>
    </submittedName>
</protein>
<feature type="domain" description="Pyruvate phosphate dikinase AMP/ATP-binding" evidence="2">
    <location>
        <begin position="18"/>
        <end position="316"/>
    </location>
</feature>
<dbReference type="NCBIfam" id="NF004877">
    <property type="entry name" value="PRK06241.1-2"/>
    <property type="match status" value="1"/>
</dbReference>
<sequence>MQKYVKDFQEIGKEDLLLVGGKGLNLGELAKVPTVQVPSGFCVTTEAFKQVLNGNVQALALLEQLSDLTAADKEQIKEVSAELRHAMEQTEMPDEIEREIISSFRRFGDKNAYAVRSSATAEDLPMASFAGQQDSFLNIRGKQELLRHVIKCWASLFTERAVVYRIQNGFDHQKVYLSVVIQQMIFPQASGIMFTADPVTSNRKIASIDASFGLGEALVSGIVSADNYKVREGKIIGRTVSAKKIAVYPLADGGTEQKQVAVGQQGQQALTDVQILMLEKIGRHIEAHFGKPQDIEWCLAGGEVFIVQSRPITTLYPLPEKRDEQYRIYLSFGHQQMMTEPINPLGMSFFRFISDVELIPAGGRLFLDLSADLAAWSGRQIFMRMMKSNDPLLYDALEKFLDRKQALPRGQRMLKIGSDQFSVGFFREIIKIYRNNDRRLSSRLINLSEAFIRELEWRIQTVSGDELFELIEEEQNELRRVIANPQSMAAIMVGVYAAFWLNKNIEKWLGEKDVADILSQSVTNNVTSNMGLELLDVSDGVRKYPEVVAYFEKPSKTTFFEDLEKLEGGPAVSQVLQDYLGKYGMRCSGEIDISKTRWSEDPTILLPVILGNIKNFGPNARKVKIEEGKRKAKQKRQEILSRLEQLPGGTRKVKNTKKMISVLQNFIGYREYPKFAFIKRYYFYKKALMQEAALLQEKGIIGQAEDVYYLSFEEFRNAVNGGTVDRQIIEDRKAAYRYYEKLMPPRLMTSEGEQISGTYHPDKLPDGALAGLPVSAGVVEGRARVVVKMEDAHIEAGDILVTAFTDPSWTPLFVSLAGLVTEVGGLMTHGAVIAREYGLPAVVAVENATKNIKDGQKIRINGSEGYVELLD</sequence>
<organism evidence="3 4">
    <name type="scientific">Planococcus shenhongbingii</name>
    <dbReference type="NCBI Taxonomy" id="3058398"/>
    <lineage>
        <taxon>Bacteria</taxon>
        <taxon>Bacillati</taxon>
        <taxon>Bacillota</taxon>
        <taxon>Bacilli</taxon>
        <taxon>Bacillales</taxon>
        <taxon>Caryophanaceae</taxon>
        <taxon>Planococcus</taxon>
    </lineage>
</organism>
<dbReference type="Proteomes" id="UP001172142">
    <property type="component" value="Unassembled WGS sequence"/>
</dbReference>
<dbReference type="InterPro" id="IPR008279">
    <property type="entry name" value="PEP-util_enz_mobile_dom"/>
</dbReference>
<keyword evidence="4" id="KW-1185">Reference proteome</keyword>
<comment type="caution">
    <text evidence="3">The sequence shown here is derived from an EMBL/GenBank/DDBJ whole genome shotgun (WGS) entry which is preliminary data.</text>
</comment>
<evidence type="ECO:0000259" key="1">
    <source>
        <dbReference type="Pfam" id="PF00391"/>
    </source>
</evidence>
<dbReference type="InterPro" id="IPR002192">
    <property type="entry name" value="PPDK_AMP/ATP-bd"/>
</dbReference>
<dbReference type="RefSeq" id="WP_301856965.1">
    <property type="nucleotide sequence ID" value="NZ_JAUJWU010000003.1"/>
</dbReference>